<organism evidence="12">
    <name type="scientific">Caenorhabditis remanei</name>
    <name type="common">Caenorhabditis vulgaris</name>
    <dbReference type="NCBI Taxonomy" id="31234"/>
    <lineage>
        <taxon>Eukaryota</taxon>
        <taxon>Metazoa</taxon>
        <taxon>Ecdysozoa</taxon>
        <taxon>Nematoda</taxon>
        <taxon>Chromadorea</taxon>
        <taxon>Rhabditida</taxon>
        <taxon>Rhabditina</taxon>
        <taxon>Rhabditomorpha</taxon>
        <taxon>Rhabditoidea</taxon>
        <taxon>Rhabditidae</taxon>
        <taxon>Peloderinae</taxon>
        <taxon>Caenorhabditis</taxon>
    </lineage>
</organism>
<name>E3N601_CAERE</name>
<dbReference type="OrthoDB" id="7848262at2759"/>
<protein>
    <recommendedName>
        <fullName evidence="1">RNA helicase</fullName>
        <ecNumber evidence="1">3.6.4.13</ecNumber>
    </recommendedName>
</protein>
<gene>
    <name evidence="11" type="primary">Cre-mel-46</name>
    <name evidence="11" type="ORF">CRE_30386</name>
</gene>
<dbReference type="GO" id="GO:0005524">
    <property type="term" value="F:ATP binding"/>
    <property type="evidence" value="ECO:0007669"/>
    <property type="project" value="UniProtKB-KW"/>
</dbReference>
<feature type="region of interest" description="Disordered" evidence="7">
    <location>
        <begin position="634"/>
        <end position="676"/>
    </location>
</feature>
<evidence type="ECO:0000313" key="11">
    <source>
        <dbReference type="EMBL" id="EFO87411.1"/>
    </source>
</evidence>
<dbReference type="GO" id="GO:0016787">
    <property type="term" value="F:hydrolase activity"/>
    <property type="evidence" value="ECO:0007669"/>
    <property type="project" value="UniProtKB-KW"/>
</dbReference>
<dbReference type="Pfam" id="PF00270">
    <property type="entry name" value="DEAD"/>
    <property type="match status" value="1"/>
</dbReference>
<dbReference type="Proteomes" id="UP000008281">
    <property type="component" value="Unassembled WGS sequence"/>
</dbReference>
<dbReference type="SUPFAM" id="SSF52540">
    <property type="entry name" value="P-loop containing nucleoside triphosphate hydrolases"/>
    <property type="match status" value="1"/>
</dbReference>
<dbReference type="InParanoid" id="E3N601"/>
<dbReference type="PROSITE" id="PS51194">
    <property type="entry name" value="HELICASE_CTER"/>
    <property type="match status" value="1"/>
</dbReference>
<dbReference type="InterPro" id="IPR000629">
    <property type="entry name" value="RNA-helicase_DEAD-box_CS"/>
</dbReference>
<dbReference type="Gene3D" id="3.40.50.300">
    <property type="entry name" value="P-loop containing nucleotide triphosphate hydrolases"/>
    <property type="match status" value="2"/>
</dbReference>
<evidence type="ECO:0000256" key="7">
    <source>
        <dbReference type="SAM" id="MobiDB-lite"/>
    </source>
</evidence>
<feature type="domain" description="Helicase C-terminal" evidence="9">
    <location>
        <begin position="249"/>
        <end position="393"/>
    </location>
</feature>
<dbReference type="CDD" id="cd18787">
    <property type="entry name" value="SF2_C_DEAD"/>
    <property type="match status" value="1"/>
</dbReference>
<keyword evidence="3" id="KW-0378">Hydrolase</keyword>
<dbReference type="InterPro" id="IPR027417">
    <property type="entry name" value="P-loop_NTPase"/>
</dbReference>
<evidence type="ECO:0000256" key="6">
    <source>
        <dbReference type="PROSITE-ProRule" id="PRU00552"/>
    </source>
</evidence>
<feature type="region of interest" description="Disordered" evidence="7">
    <location>
        <begin position="876"/>
        <end position="904"/>
    </location>
</feature>
<keyword evidence="2" id="KW-0547">Nucleotide-binding</keyword>
<dbReference type="GO" id="GO:0005829">
    <property type="term" value="C:cytosol"/>
    <property type="evidence" value="ECO:0007669"/>
    <property type="project" value="TreeGrafter"/>
</dbReference>
<accession>E3N601</accession>
<dbReference type="InterPro" id="IPR014014">
    <property type="entry name" value="RNA_helicase_DEAD_Q_motif"/>
</dbReference>
<evidence type="ECO:0000256" key="1">
    <source>
        <dbReference type="ARBA" id="ARBA00012552"/>
    </source>
</evidence>
<evidence type="ECO:0000256" key="3">
    <source>
        <dbReference type="ARBA" id="ARBA00022801"/>
    </source>
</evidence>
<proteinExistence type="predicted"/>
<keyword evidence="12" id="KW-1185">Reference proteome</keyword>
<feature type="domain" description="DEAD-box RNA helicase Q" evidence="10">
    <location>
        <begin position="22"/>
        <end position="50"/>
    </location>
</feature>
<keyword evidence="4" id="KW-0347">Helicase</keyword>
<dbReference type="GO" id="GO:0003724">
    <property type="term" value="F:RNA helicase activity"/>
    <property type="evidence" value="ECO:0007669"/>
    <property type="project" value="UniProtKB-EC"/>
</dbReference>
<evidence type="ECO:0000256" key="4">
    <source>
        <dbReference type="ARBA" id="ARBA00022806"/>
    </source>
</evidence>
<feature type="region of interest" description="Disordered" evidence="7">
    <location>
        <begin position="464"/>
        <end position="490"/>
    </location>
</feature>
<dbReference type="EMBL" id="DS268535">
    <property type="protein sequence ID" value="EFO87411.1"/>
    <property type="molecule type" value="Genomic_DNA"/>
</dbReference>
<evidence type="ECO:0000259" key="10">
    <source>
        <dbReference type="PROSITE" id="PS51195"/>
    </source>
</evidence>
<feature type="short sequence motif" description="Q motif" evidence="6">
    <location>
        <begin position="22"/>
        <end position="50"/>
    </location>
</feature>
<dbReference type="FunCoup" id="E3N601">
    <property type="interactions" value="165"/>
</dbReference>
<dbReference type="STRING" id="31234.E3N601"/>
<feature type="domain" description="Helicase ATP-binding" evidence="8">
    <location>
        <begin position="53"/>
        <end position="223"/>
    </location>
</feature>
<keyword evidence="5" id="KW-0067">ATP-binding</keyword>
<feature type="region of interest" description="Disordered" evidence="7">
    <location>
        <begin position="953"/>
        <end position="972"/>
    </location>
</feature>
<dbReference type="InterPro" id="IPR001650">
    <property type="entry name" value="Helicase_C-like"/>
</dbReference>
<dbReference type="EC" id="3.6.4.13" evidence="1"/>
<dbReference type="HOGENOM" id="CLU_016468_0_0_1"/>
<dbReference type="InterPro" id="IPR011545">
    <property type="entry name" value="DEAD/DEAH_box_helicase_dom"/>
</dbReference>
<dbReference type="GO" id="GO:0003676">
    <property type="term" value="F:nucleic acid binding"/>
    <property type="evidence" value="ECO:0007669"/>
    <property type="project" value="InterPro"/>
</dbReference>
<dbReference type="Pfam" id="PF00271">
    <property type="entry name" value="Helicase_C"/>
    <property type="match status" value="1"/>
</dbReference>
<feature type="compositionally biased region" description="Low complexity" evidence="7">
    <location>
        <begin position="464"/>
        <end position="478"/>
    </location>
</feature>
<dbReference type="PANTHER" id="PTHR47959:SF1">
    <property type="entry name" value="ATP-DEPENDENT RNA HELICASE DBPA"/>
    <property type="match status" value="1"/>
</dbReference>
<evidence type="ECO:0000313" key="12">
    <source>
        <dbReference type="Proteomes" id="UP000008281"/>
    </source>
</evidence>
<evidence type="ECO:0000256" key="2">
    <source>
        <dbReference type="ARBA" id="ARBA00022741"/>
    </source>
</evidence>
<dbReference type="AlphaFoldDB" id="E3N601"/>
<dbReference type="OMA" id="RVDMYKR"/>
<dbReference type="GO" id="GO:0043186">
    <property type="term" value="C:P granule"/>
    <property type="evidence" value="ECO:0007669"/>
    <property type="project" value="UniProtKB-ARBA"/>
</dbReference>
<dbReference type="PANTHER" id="PTHR47959">
    <property type="entry name" value="ATP-DEPENDENT RNA HELICASE RHLE-RELATED"/>
    <property type="match status" value="1"/>
</dbReference>
<evidence type="ECO:0000259" key="8">
    <source>
        <dbReference type="PROSITE" id="PS51192"/>
    </source>
</evidence>
<feature type="compositionally biased region" description="Acidic residues" evidence="7">
    <location>
        <begin position="877"/>
        <end position="904"/>
    </location>
</feature>
<dbReference type="InterPro" id="IPR050079">
    <property type="entry name" value="DEAD_box_RNA_helicase"/>
</dbReference>
<dbReference type="PROSITE" id="PS51195">
    <property type="entry name" value="Q_MOTIF"/>
    <property type="match status" value="1"/>
</dbReference>
<dbReference type="SMART" id="SM00487">
    <property type="entry name" value="DEXDc"/>
    <property type="match status" value="1"/>
</dbReference>
<dbReference type="eggNOG" id="KOG4284">
    <property type="taxonomic scope" value="Eukaryota"/>
</dbReference>
<dbReference type="SMART" id="SM00490">
    <property type="entry name" value="HELICc"/>
    <property type="match status" value="1"/>
</dbReference>
<evidence type="ECO:0000259" key="9">
    <source>
        <dbReference type="PROSITE" id="PS51194"/>
    </source>
</evidence>
<dbReference type="InterPro" id="IPR014001">
    <property type="entry name" value="Helicase_ATP-bd"/>
</dbReference>
<evidence type="ECO:0000256" key="5">
    <source>
        <dbReference type="ARBA" id="ARBA00022840"/>
    </source>
</evidence>
<dbReference type="PROSITE" id="PS00039">
    <property type="entry name" value="DEAD_ATP_HELICASE"/>
    <property type="match status" value="1"/>
</dbReference>
<reference evidence="11" key="1">
    <citation type="submission" date="2007-07" db="EMBL/GenBank/DDBJ databases">
        <title>PCAP assembly of the Caenorhabditis remanei genome.</title>
        <authorList>
            <consortium name="The Caenorhabditis remanei Sequencing Consortium"/>
            <person name="Wilson R.K."/>
        </authorList>
    </citation>
    <scope>NUCLEOTIDE SEQUENCE [LARGE SCALE GENOMIC DNA]</scope>
    <source>
        <strain evidence="11">PB4641</strain>
    </source>
</reference>
<feature type="region of interest" description="Disordered" evidence="7">
    <location>
        <begin position="737"/>
        <end position="757"/>
    </location>
</feature>
<dbReference type="PROSITE" id="PS51192">
    <property type="entry name" value="HELICASE_ATP_BIND_1"/>
    <property type="match status" value="1"/>
</dbReference>
<feature type="compositionally biased region" description="Basic and acidic residues" evidence="7">
    <location>
        <begin position="479"/>
        <end position="490"/>
    </location>
</feature>
<sequence>MEFTEVIEVLDRGSSIDVQSKHTFESLMIGQKTLERLKAAQFDRPSPVQAKAIPVGLLGRDMLVQAKSGTGKTLVFSVLAVENLDLRASYVQKIVITPTREISTQIKETMRKVAPPGARTSVYVGGCGHKLNMIDLKKTRPQIVIGTPGRIAQLLKLGAMDLSHVDFFVLDEADKLMDDVFRDDINIIINSLPPIRQVAVFSATYPRNLDNLLSTFLRDAALVRFNADDVQLIGIKQYVVTKCSPMLEKLTHVLKSIRYVQALVFCDQIAKCEPIASHLKSEGLDVTFVSSAMSQKDRQLAVDQLRAKRVKILVSSDLTARGIDADNVNLVVNVDAAANEETYFHRIGRAARFGAHGAAVTLLEDEKALKCFTALAYRGKVTVKRVARVENLPSDLAKNVEFWMDLPFFIDFEEKSKVVKGPNDLEKVPDRKEAVEALQRERGDSGASEYKYDRNGMLAMRLESQLTSSESQTSQAEKSSVKEQDSPEEITKKIEEMSIEEKKQDEEPVVAPKKTFKERLAELKQAKKDEKKEMNEPPKVVEKSKFKLFWMIFGLIRPIFVLFDQFWIDLSCVRFVPTREKAKKKYYMRGELQHIREAFTDEQWRAYAESKFDFSQEPFLDAFGFKARRGSSPRIENGAGDAAGPSTSSGGVKPVKKTGRKSPENTSKSSEKSESKASNIIKYNRYDMKKIQKEVPKNQWLPYVKSKWDTSDEPWELDPTMRCPFEERLRRIRQKEKNERKKVIEERKRQRDEDRSELVSFGTMTPRHEIKDTSWEGYKARLRKDFAEKTAKRKQEELEVKPRSLTRIGPVVPARDPAHIYRYRLDMYTRRLAEQDAWLMQEARLQDGKIADAGIQTAIRELAEFSCQTDPIKFEQDSEDVENEEDADDEEYEYYDEEEEEEGEEYYEEEIEKDEFDPFGIPSYEQELRRHFGDSPQQVPYCEVAQEYLDYMNSFPRPPPRVDPNDPRYFLK</sequence>